<proteinExistence type="predicted"/>
<keyword evidence="2" id="KW-0472">Membrane</keyword>
<reference evidence="4" key="1">
    <citation type="submission" date="2017-07" db="EMBL/GenBank/DDBJ databases">
        <title>Taro Niue Genome Assembly and Annotation.</title>
        <authorList>
            <person name="Atibalentja N."/>
            <person name="Keating K."/>
            <person name="Fields C.J."/>
        </authorList>
    </citation>
    <scope>NUCLEOTIDE SEQUENCE</scope>
    <source>
        <strain evidence="4">Niue_2</strain>
        <tissue evidence="4">Leaf</tissue>
    </source>
</reference>
<evidence type="ECO:0000256" key="2">
    <source>
        <dbReference type="SAM" id="Phobius"/>
    </source>
</evidence>
<keyword evidence="3" id="KW-0732">Signal</keyword>
<comment type="caution">
    <text evidence="4">The sequence shown here is derived from an EMBL/GenBank/DDBJ whole genome shotgun (WGS) entry which is preliminary data.</text>
</comment>
<protein>
    <submittedName>
        <fullName evidence="4">Uncharacterized protein</fullName>
    </submittedName>
</protein>
<organism evidence="4 5">
    <name type="scientific">Colocasia esculenta</name>
    <name type="common">Wild taro</name>
    <name type="synonym">Arum esculentum</name>
    <dbReference type="NCBI Taxonomy" id="4460"/>
    <lineage>
        <taxon>Eukaryota</taxon>
        <taxon>Viridiplantae</taxon>
        <taxon>Streptophyta</taxon>
        <taxon>Embryophyta</taxon>
        <taxon>Tracheophyta</taxon>
        <taxon>Spermatophyta</taxon>
        <taxon>Magnoliopsida</taxon>
        <taxon>Liliopsida</taxon>
        <taxon>Araceae</taxon>
        <taxon>Aroideae</taxon>
        <taxon>Colocasieae</taxon>
        <taxon>Colocasia</taxon>
    </lineage>
</organism>
<gene>
    <name evidence="4" type="ORF">Taro_019202</name>
</gene>
<keyword evidence="2" id="KW-0812">Transmembrane</keyword>
<evidence type="ECO:0000256" key="1">
    <source>
        <dbReference type="SAM" id="MobiDB-lite"/>
    </source>
</evidence>
<name>A0A843UYI0_COLES</name>
<evidence type="ECO:0000313" key="5">
    <source>
        <dbReference type="Proteomes" id="UP000652761"/>
    </source>
</evidence>
<feature type="transmembrane region" description="Helical" evidence="2">
    <location>
        <begin position="365"/>
        <end position="389"/>
    </location>
</feature>
<keyword evidence="5" id="KW-1185">Reference proteome</keyword>
<feature type="transmembrane region" description="Helical" evidence="2">
    <location>
        <begin position="396"/>
        <end position="415"/>
    </location>
</feature>
<feature type="non-terminal residue" evidence="4">
    <location>
        <position position="518"/>
    </location>
</feature>
<dbReference type="AlphaFoldDB" id="A0A843UYI0"/>
<evidence type="ECO:0000256" key="3">
    <source>
        <dbReference type="SAM" id="SignalP"/>
    </source>
</evidence>
<dbReference type="Proteomes" id="UP000652761">
    <property type="component" value="Unassembled WGS sequence"/>
</dbReference>
<sequence>MHIRARGFRVAPLLAVAFIPIAPLRPVATTADCAGLHNHLLFILFWPYPHPMQLPNPPERGTQASVHEEFLSSGRPEDRKKFEPHFLPPCRERGRQGRRHNINAPWEGIATIGPSWRCLALEALSRSEVVSVSWDTHPREPVEGVLWATSMLELAADWADFRAEGKMSPVLGCQSVMAPACVASRPCGVSGVRGGSTCGLSTLWRSEVAVLAVRHCSHLVVAWLTPLLPSARGSPSRELDVGRVAEAAVAPCVVNSSESECYPWVATRPSGSLAGVREVGSLQWYQSEESTEIFKEVITIAFPKKGVRLPCKFCVRAAVCCSCCCVACVACVVARHVHAVVARLVVDSLAVVFPYGGQLQGSPGVVLLVIFGASLPHLPVVVVGLVLIGCELWLRCIAWLPCVLSGALVVLVDILPGPACVASAVLLAAVFSLMVGSSQECFVFVSGHRCVAPVVRDELSLLPVGLSMLQSAWALSVKGAGGLLRFLASCVLTQMVVWAGASVAGCALSGLRSFASGL</sequence>
<keyword evidence="2" id="KW-1133">Transmembrane helix</keyword>
<feature type="chain" id="PRO_5032954710" evidence="3">
    <location>
        <begin position="30"/>
        <end position="518"/>
    </location>
</feature>
<accession>A0A843UYI0</accession>
<feature type="transmembrane region" description="Helical" evidence="2">
    <location>
        <begin position="421"/>
        <end position="447"/>
    </location>
</feature>
<feature type="region of interest" description="Disordered" evidence="1">
    <location>
        <begin position="72"/>
        <end position="94"/>
    </location>
</feature>
<dbReference type="EMBL" id="NMUH01000918">
    <property type="protein sequence ID" value="MQL86670.1"/>
    <property type="molecule type" value="Genomic_DNA"/>
</dbReference>
<feature type="signal peptide" evidence="3">
    <location>
        <begin position="1"/>
        <end position="29"/>
    </location>
</feature>
<evidence type="ECO:0000313" key="4">
    <source>
        <dbReference type="EMBL" id="MQL86670.1"/>
    </source>
</evidence>